<reference evidence="2 3" key="1">
    <citation type="submission" date="2020-08" db="EMBL/GenBank/DDBJ databases">
        <title>Cohnella phylogeny.</title>
        <authorList>
            <person name="Dunlap C."/>
        </authorList>
    </citation>
    <scope>NUCLEOTIDE SEQUENCE [LARGE SCALE GENOMIC DNA]</scope>
    <source>
        <strain evidence="2 3">DSM 28246</strain>
    </source>
</reference>
<protein>
    <submittedName>
        <fullName evidence="2">ADP-ribosylglycohydrolase family protein</fullName>
    </submittedName>
</protein>
<feature type="binding site" evidence="1">
    <location>
        <position position="60"/>
    </location>
    <ligand>
        <name>Mg(2+)</name>
        <dbReference type="ChEBI" id="CHEBI:18420"/>
        <label>1</label>
    </ligand>
</feature>
<feature type="binding site" evidence="1">
    <location>
        <position position="61"/>
    </location>
    <ligand>
        <name>Mg(2+)</name>
        <dbReference type="ChEBI" id="CHEBI:18420"/>
        <label>1</label>
    </ligand>
</feature>
<dbReference type="GO" id="GO:0016787">
    <property type="term" value="F:hydrolase activity"/>
    <property type="evidence" value="ECO:0007669"/>
    <property type="project" value="UniProtKB-KW"/>
</dbReference>
<feature type="binding site" evidence="1">
    <location>
        <position position="285"/>
    </location>
    <ligand>
        <name>Mg(2+)</name>
        <dbReference type="ChEBI" id="CHEBI:18420"/>
        <label>1</label>
    </ligand>
</feature>
<dbReference type="GO" id="GO:0046872">
    <property type="term" value="F:metal ion binding"/>
    <property type="evidence" value="ECO:0007669"/>
    <property type="project" value="UniProtKB-KW"/>
</dbReference>
<gene>
    <name evidence="2" type="ORF">H7C19_28645</name>
</gene>
<name>A0A7X0RVZ4_9BACL</name>
<keyword evidence="1" id="KW-0479">Metal-binding</keyword>
<dbReference type="Pfam" id="PF03747">
    <property type="entry name" value="ADP_ribosyl_GH"/>
    <property type="match status" value="1"/>
</dbReference>
<dbReference type="PANTHER" id="PTHR16222:SF12">
    <property type="entry name" value="ADP-RIBOSYLGLYCOHYDROLASE-RELATED"/>
    <property type="match status" value="1"/>
</dbReference>
<dbReference type="EMBL" id="JACJVP010000050">
    <property type="protein sequence ID" value="MBB6674658.1"/>
    <property type="molecule type" value="Genomic_DNA"/>
</dbReference>
<feature type="binding site" evidence="1">
    <location>
        <position position="284"/>
    </location>
    <ligand>
        <name>Mg(2+)</name>
        <dbReference type="ChEBI" id="CHEBI:18420"/>
        <label>1</label>
    </ligand>
</feature>
<dbReference type="AlphaFoldDB" id="A0A7X0RVZ4"/>
<dbReference type="InterPro" id="IPR036705">
    <property type="entry name" value="Ribosyl_crysJ1_sf"/>
</dbReference>
<keyword evidence="2" id="KW-0378">Hydrolase</keyword>
<proteinExistence type="predicted"/>
<dbReference type="InterPro" id="IPR050792">
    <property type="entry name" value="ADP-ribosylglycohydrolase"/>
</dbReference>
<keyword evidence="1" id="KW-0460">Magnesium</keyword>
<keyword evidence="3" id="KW-1185">Reference proteome</keyword>
<dbReference type="InterPro" id="IPR005502">
    <property type="entry name" value="Ribosyl_crysJ1"/>
</dbReference>
<dbReference type="Gene3D" id="1.10.4080.10">
    <property type="entry name" value="ADP-ribosylation/Crystallin J1"/>
    <property type="match status" value="1"/>
</dbReference>
<dbReference type="PANTHER" id="PTHR16222">
    <property type="entry name" value="ADP-RIBOSYLGLYCOHYDROLASE"/>
    <property type="match status" value="1"/>
</dbReference>
<feature type="binding site" evidence="1">
    <location>
        <position position="282"/>
    </location>
    <ligand>
        <name>Mg(2+)</name>
        <dbReference type="ChEBI" id="CHEBI:18420"/>
        <label>1</label>
    </ligand>
</feature>
<evidence type="ECO:0000313" key="3">
    <source>
        <dbReference type="Proteomes" id="UP000547209"/>
    </source>
</evidence>
<evidence type="ECO:0000313" key="2">
    <source>
        <dbReference type="EMBL" id="MBB6674658.1"/>
    </source>
</evidence>
<comment type="caution">
    <text evidence="2">The sequence shown here is derived from an EMBL/GenBank/DDBJ whole genome shotgun (WGS) entry which is preliminary data.</text>
</comment>
<feature type="binding site" evidence="1">
    <location>
        <position position="59"/>
    </location>
    <ligand>
        <name>Mg(2+)</name>
        <dbReference type="ChEBI" id="CHEBI:18420"/>
        <label>1</label>
    </ligand>
</feature>
<sequence length="337" mass="35681">MLDRAYGSLIATAIGDAMGMPASFMSPSQIRRIYGRITDFMTPDQEQTAHHSVEAGGITDDTQESLIVSSVLIEAGRFDPELFVRKMRQWAEDYKMLDSTVIGPSTRKFLETILSDGDYKESGKTGDTNGAAMRVGPIGIYRHGDVDLAIAEAEASALPSHGSRAGVSSASAIAAAIATAVAGSCTPREVVGAAIQGAEWGERRGFDQPAPSIAARIRLAVDLVDRERERNRPVNEVCEALYAFIGAGMKSYESVPLSLGVFYAVEGDVKEGILGAVNIGDDADTNGAIVGSLCGAYSGASSVPAEWIAKVESTNEVPFKRIASDLLERRRKAASGS</sequence>
<dbReference type="SUPFAM" id="SSF101478">
    <property type="entry name" value="ADP-ribosylglycohydrolase"/>
    <property type="match status" value="1"/>
</dbReference>
<organism evidence="2 3">
    <name type="scientific">Cohnella nanjingensis</name>
    <dbReference type="NCBI Taxonomy" id="1387779"/>
    <lineage>
        <taxon>Bacteria</taxon>
        <taxon>Bacillati</taxon>
        <taxon>Bacillota</taxon>
        <taxon>Bacilli</taxon>
        <taxon>Bacillales</taxon>
        <taxon>Paenibacillaceae</taxon>
        <taxon>Cohnella</taxon>
    </lineage>
</organism>
<accession>A0A7X0RVZ4</accession>
<dbReference type="Proteomes" id="UP000547209">
    <property type="component" value="Unassembled WGS sequence"/>
</dbReference>
<evidence type="ECO:0000256" key="1">
    <source>
        <dbReference type="PIRSR" id="PIRSR605502-1"/>
    </source>
</evidence>
<comment type="cofactor">
    <cofactor evidence="1">
        <name>Mg(2+)</name>
        <dbReference type="ChEBI" id="CHEBI:18420"/>
    </cofactor>
    <text evidence="1">Binds 2 magnesium ions per subunit.</text>
</comment>